<evidence type="ECO:0000256" key="4">
    <source>
        <dbReference type="SAM" id="Coils"/>
    </source>
</evidence>
<feature type="coiled-coil region" evidence="4">
    <location>
        <begin position="249"/>
        <end position="309"/>
    </location>
</feature>
<dbReference type="Pfam" id="PF07719">
    <property type="entry name" value="TPR_2"/>
    <property type="match status" value="1"/>
</dbReference>
<keyword evidence="4" id="KW-0175">Coiled coil</keyword>
<keyword evidence="7" id="KW-1185">Reference proteome</keyword>
<name>A0ABX3IFY3_9BACT</name>
<keyword evidence="5" id="KW-0812">Transmembrane</keyword>
<organism evidence="6 7">
    <name type="scientific">Thermosipho affectus</name>
    <dbReference type="NCBI Taxonomy" id="660294"/>
    <lineage>
        <taxon>Bacteria</taxon>
        <taxon>Thermotogati</taxon>
        <taxon>Thermotogota</taxon>
        <taxon>Thermotogae</taxon>
        <taxon>Thermotogales</taxon>
        <taxon>Fervidobacteriaceae</taxon>
        <taxon>Thermosipho</taxon>
    </lineage>
</organism>
<evidence type="ECO:0000313" key="6">
    <source>
        <dbReference type="EMBL" id="ONN26735.1"/>
    </source>
</evidence>
<proteinExistence type="predicted"/>
<evidence type="ECO:0000256" key="2">
    <source>
        <dbReference type="ARBA" id="ARBA00022803"/>
    </source>
</evidence>
<dbReference type="InterPro" id="IPR013105">
    <property type="entry name" value="TPR_2"/>
</dbReference>
<evidence type="ECO:0000256" key="1">
    <source>
        <dbReference type="ARBA" id="ARBA00022737"/>
    </source>
</evidence>
<dbReference type="InterPro" id="IPR019734">
    <property type="entry name" value="TPR_rpt"/>
</dbReference>
<reference evidence="6 7" key="1">
    <citation type="submission" date="2015-06" db="EMBL/GenBank/DDBJ databases">
        <title>Genome sequencing of Thermotogales isolates from hydrothermal vents.</title>
        <authorList>
            <person name="Haverkamp T.H."/>
            <person name="Kublanov I.V."/>
            <person name="Nesbo C.L."/>
        </authorList>
    </citation>
    <scope>NUCLEOTIDE SEQUENCE [LARGE SCALE GENOMIC DNA]</scope>
    <source>
        <strain evidence="7">ik275mar</strain>
    </source>
</reference>
<evidence type="ECO:0000256" key="3">
    <source>
        <dbReference type="PROSITE-ProRule" id="PRU00339"/>
    </source>
</evidence>
<sequence length="382" mass="44398">MKKISAIFILFFALTIFGFQKEAIEYYQAGLNAYQQDNYKKALEYFEKALVLDPSIEGYDNSLKFKAGISAFMIGNYDKAKAYLSNYKDNPVVGKFLSSIQKESTETSEWSNWIKKYHPTEVPVSTNTTNNKSNFKLILFLITFSLSFAILLFMEIRVWKAKKTYPVAVEEIKPEPIKTPSIIVENTEELFPENTKATINFEDLINKDLSFLSEFFDDTSKQELDKEPEKPVENTLVEKSTESKDTINKVEKSNNIKEEKDEINNETLEDYIQVVKEEEEKEKSSEEEINEILEEIDEIEEIVSNSNEDKDIVENSLIEQLNSMKFENTTDEIPIERLEEFSTLSSDESLKLLDEKEEFDEFDLKIISKSLKDLMLSHEEMR</sequence>
<accession>A0ABX3IFY3</accession>
<keyword evidence="5" id="KW-0472">Membrane</keyword>
<evidence type="ECO:0000313" key="7">
    <source>
        <dbReference type="Proteomes" id="UP000242616"/>
    </source>
</evidence>
<dbReference type="SUPFAM" id="SSF48452">
    <property type="entry name" value="TPR-like"/>
    <property type="match status" value="1"/>
</dbReference>
<gene>
    <name evidence="6" type="ORF">XJ44_07655</name>
</gene>
<dbReference type="InterPro" id="IPR011990">
    <property type="entry name" value="TPR-like_helical_dom_sf"/>
</dbReference>
<feature type="repeat" description="TPR" evidence="3">
    <location>
        <begin position="23"/>
        <end position="56"/>
    </location>
</feature>
<comment type="caution">
    <text evidence="6">The sequence shown here is derived from an EMBL/GenBank/DDBJ whole genome shotgun (WGS) entry which is preliminary data.</text>
</comment>
<feature type="transmembrane region" description="Helical" evidence="5">
    <location>
        <begin position="135"/>
        <end position="154"/>
    </location>
</feature>
<protein>
    <recommendedName>
        <fullName evidence="8">Tetratricopeptide repeat protein</fullName>
    </recommendedName>
</protein>
<dbReference type="Gene3D" id="1.25.40.10">
    <property type="entry name" value="Tetratricopeptide repeat domain"/>
    <property type="match status" value="1"/>
</dbReference>
<dbReference type="PROSITE" id="PS50005">
    <property type="entry name" value="TPR"/>
    <property type="match status" value="1"/>
</dbReference>
<evidence type="ECO:0000256" key="5">
    <source>
        <dbReference type="SAM" id="Phobius"/>
    </source>
</evidence>
<keyword evidence="2 3" id="KW-0802">TPR repeat</keyword>
<evidence type="ECO:0008006" key="8">
    <source>
        <dbReference type="Google" id="ProtNLM"/>
    </source>
</evidence>
<dbReference type="EMBL" id="LBFC01000022">
    <property type="protein sequence ID" value="ONN26735.1"/>
    <property type="molecule type" value="Genomic_DNA"/>
</dbReference>
<keyword evidence="1" id="KW-0677">Repeat</keyword>
<dbReference type="PROSITE" id="PS50293">
    <property type="entry name" value="TPR_REGION"/>
    <property type="match status" value="1"/>
</dbReference>
<dbReference type="RefSeq" id="WP_077198615.1">
    <property type="nucleotide sequence ID" value="NZ_LBFC01000022.1"/>
</dbReference>
<dbReference type="Proteomes" id="UP000242616">
    <property type="component" value="Unassembled WGS sequence"/>
</dbReference>
<keyword evidence="5" id="KW-1133">Transmembrane helix</keyword>
<dbReference type="SMART" id="SM00028">
    <property type="entry name" value="TPR"/>
    <property type="match status" value="1"/>
</dbReference>